<accession>A0AA49JDN3</accession>
<gene>
    <name evidence="3" type="ORF">K4G66_27575</name>
</gene>
<dbReference type="GO" id="GO:0046872">
    <property type="term" value="F:metal ion binding"/>
    <property type="evidence" value="ECO:0007669"/>
    <property type="project" value="InterPro"/>
</dbReference>
<protein>
    <submittedName>
        <fullName evidence="3">Sulfatase-like hydrolase/transferase</fullName>
    </submittedName>
</protein>
<dbReference type="PANTHER" id="PTHR42693:SF33">
    <property type="entry name" value="ARYLSULFATASE"/>
    <property type="match status" value="1"/>
</dbReference>
<proteinExistence type="inferred from homology"/>
<keyword evidence="3" id="KW-0378">Hydrolase</keyword>
<evidence type="ECO:0000313" key="3">
    <source>
        <dbReference type="EMBL" id="WKN36131.1"/>
    </source>
</evidence>
<dbReference type="Gene3D" id="3.40.720.10">
    <property type="entry name" value="Alkaline Phosphatase, subunit A"/>
    <property type="match status" value="2"/>
</dbReference>
<dbReference type="AlphaFoldDB" id="A0AA49JDN3"/>
<feature type="domain" description="Metalloenzyme" evidence="2">
    <location>
        <begin position="148"/>
        <end position="275"/>
    </location>
</feature>
<dbReference type="InterPro" id="IPR050738">
    <property type="entry name" value="Sulfatase"/>
</dbReference>
<organism evidence="3">
    <name type="scientific">Roseihalotalea indica</name>
    <dbReference type="NCBI Taxonomy" id="2867963"/>
    <lineage>
        <taxon>Bacteria</taxon>
        <taxon>Pseudomonadati</taxon>
        <taxon>Bacteroidota</taxon>
        <taxon>Cytophagia</taxon>
        <taxon>Cytophagales</taxon>
        <taxon>Catalimonadaceae</taxon>
        <taxon>Roseihalotalea</taxon>
    </lineage>
</organism>
<reference evidence="3" key="2">
    <citation type="journal article" date="2024" name="Antonie Van Leeuwenhoek">
        <title>Roseihalotalea indica gen. nov., sp. nov., a halophilic Bacteroidetes from mesopelagic Southwest Indian Ocean with higher carbohydrate metabolic potential.</title>
        <authorList>
            <person name="Chen B."/>
            <person name="Zhang M."/>
            <person name="Lin D."/>
            <person name="Ye J."/>
            <person name="Tang K."/>
        </authorList>
    </citation>
    <scope>NUCLEOTIDE SEQUENCE</scope>
    <source>
        <strain evidence="3">TK19036</strain>
    </source>
</reference>
<dbReference type="GO" id="GO:0004065">
    <property type="term" value="F:arylsulfatase activity"/>
    <property type="evidence" value="ECO:0007669"/>
    <property type="project" value="TreeGrafter"/>
</dbReference>
<name>A0AA49JDN3_9BACT</name>
<dbReference type="SUPFAM" id="SSF53649">
    <property type="entry name" value="Alkaline phosphatase-like"/>
    <property type="match status" value="1"/>
</dbReference>
<dbReference type="PANTHER" id="PTHR42693">
    <property type="entry name" value="ARYLSULFATASE FAMILY MEMBER"/>
    <property type="match status" value="1"/>
</dbReference>
<dbReference type="Pfam" id="PF01676">
    <property type="entry name" value="Metalloenzyme"/>
    <property type="match status" value="1"/>
</dbReference>
<comment type="similarity">
    <text evidence="1">Belongs to the sulfatase family.</text>
</comment>
<dbReference type="InterPro" id="IPR017850">
    <property type="entry name" value="Alkaline_phosphatase_core_sf"/>
</dbReference>
<dbReference type="InterPro" id="IPR006124">
    <property type="entry name" value="Metalloenzyme"/>
</dbReference>
<dbReference type="EMBL" id="CP120682">
    <property type="protein sequence ID" value="WKN36131.1"/>
    <property type="molecule type" value="Genomic_DNA"/>
</dbReference>
<evidence type="ECO:0000256" key="1">
    <source>
        <dbReference type="ARBA" id="ARBA00008779"/>
    </source>
</evidence>
<sequence length="290" mass="32509">MAENTVSREKSSTFITSKVILVVIDGPRLVDTWVNHQRSHIPFQNRLSSEGTFFSNFYNDGHTRTLSGHTALLTGTYEEVKNDGSENPSNPTIFQHFLAESQTDSTHAFIITSKKKLSALGNCNEKRWHDANLPSVNAVDREDSITLQVALETLQSHHPALSMIHFRGPDRKGHANDWEGYLNSIEETDRYVKELWDFIQNNKFYKGRTALLITNDHGRHLDGVGEGFVGHGDHCEGCKHISLLALGPDFVPGKIVVSHYGQIDVAPTIAKLLNFSWQGEGHPIEEMIPK</sequence>
<evidence type="ECO:0000259" key="2">
    <source>
        <dbReference type="Pfam" id="PF01676"/>
    </source>
</evidence>
<reference evidence="3" key="1">
    <citation type="journal article" date="2023" name="Comput. Struct. Biotechnol. J.">
        <title>Discovery of a novel marine Bacteroidetes with a rich repertoire of carbohydrate-active enzymes.</title>
        <authorList>
            <person name="Chen B."/>
            <person name="Liu G."/>
            <person name="Chen Q."/>
            <person name="Wang H."/>
            <person name="Liu L."/>
            <person name="Tang K."/>
        </authorList>
    </citation>
    <scope>NUCLEOTIDE SEQUENCE</scope>
    <source>
        <strain evidence="3">TK19036</strain>
    </source>
</reference>